<feature type="domain" description="HTH cro/C1-type" evidence="1">
    <location>
        <begin position="9"/>
        <end position="64"/>
    </location>
</feature>
<dbReference type="CDD" id="cd00093">
    <property type="entry name" value="HTH_XRE"/>
    <property type="match status" value="1"/>
</dbReference>
<dbReference type="InterPro" id="IPR010982">
    <property type="entry name" value="Lambda_DNA-bd_dom_sf"/>
</dbReference>
<dbReference type="InterPro" id="IPR001387">
    <property type="entry name" value="Cro/C1-type_HTH"/>
</dbReference>
<dbReference type="PROSITE" id="PS50943">
    <property type="entry name" value="HTH_CROC1"/>
    <property type="match status" value="1"/>
</dbReference>
<accession>A0A9X2MDD2</accession>
<keyword evidence="3" id="KW-1185">Reference proteome</keyword>
<organism evidence="2 3">
    <name type="scientific">Terrisporobacter muris</name>
    <dbReference type="NCBI Taxonomy" id="2963284"/>
    <lineage>
        <taxon>Bacteria</taxon>
        <taxon>Bacillati</taxon>
        <taxon>Bacillota</taxon>
        <taxon>Clostridia</taxon>
        <taxon>Peptostreptococcales</taxon>
        <taxon>Peptostreptococcaceae</taxon>
        <taxon>Terrisporobacter</taxon>
    </lineage>
</organism>
<dbReference type="SMART" id="SM00530">
    <property type="entry name" value="HTH_XRE"/>
    <property type="match status" value="1"/>
</dbReference>
<evidence type="ECO:0000259" key="1">
    <source>
        <dbReference type="PROSITE" id="PS50943"/>
    </source>
</evidence>
<dbReference type="SUPFAM" id="SSF47413">
    <property type="entry name" value="lambda repressor-like DNA-binding domains"/>
    <property type="match status" value="1"/>
</dbReference>
<gene>
    <name evidence="2" type="ORF">NSA58_03705</name>
</gene>
<evidence type="ECO:0000313" key="2">
    <source>
        <dbReference type="EMBL" id="MCR1821886.1"/>
    </source>
</evidence>
<dbReference type="RefSeq" id="WP_257560109.1">
    <property type="nucleotide sequence ID" value="NZ_JANKBY010000024.1"/>
</dbReference>
<dbReference type="AlphaFoldDB" id="A0A9X2MDD2"/>
<dbReference type="GO" id="GO:0003677">
    <property type="term" value="F:DNA binding"/>
    <property type="evidence" value="ECO:0007669"/>
    <property type="project" value="InterPro"/>
</dbReference>
<sequence length="69" mass="7949">MELKYYKNLKKLRIEKSLTIKELSKITGISERVIENIEDQLTSNHSIDKIAKLAEALDVSVDDFVNKDL</sequence>
<dbReference type="Pfam" id="PF12844">
    <property type="entry name" value="HTH_19"/>
    <property type="match status" value="1"/>
</dbReference>
<comment type="caution">
    <text evidence="2">The sequence shown here is derived from an EMBL/GenBank/DDBJ whole genome shotgun (WGS) entry which is preliminary data.</text>
</comment>
<evidence type="ECO:0000313" key="3">
    <source>
        <dbReference type="Proteomes" id="UP001140817"/>
    </source>
</evidence>
<name>A0A9X2MDD2_9FIRM</name>
<dbReference type="EMBL" id="JANKBY010000024">
    <property type="protein sequence ID" value="MCR1821886.1"/>
    <property type="molecule type" value="Genomic_DNA"/>
</dbReference>
<proteinExistence type="predicted"/>
<dbReference type="Gene3D" id="1.10.260.40">
    <property type="entry name" value="lambda repressor-like DNA-binding domains"/>
    <property type="match status" value="1"/>
</dbReference>
<reference evidence="2" key="1">
    <citation type="submission" date="2022-07" db="EMBL/GenBank/DDBJ databases">
        <title>Enhanced cultured diversity of the mouse gut microbiota enables custom-made synthetic communities.</title>
        <authorList>
            <person name="Afrizal A."/>
        </authorList>
    </citation>
    <scope>NUCLEOTIDE SEQUENCE</scope>
    <source>
        <strain evidence="2">DSM 29186</strain>
    </source>
</reference>
<dbReference type="Proteomes" id="UP001140817">
    <property type="component" value="Unassembled WGS sequence"/>
</dbReference>
<protein>
    <submittedName>
        <fullName evidence="2">Helix-turn-helix domain-containing protein</fullName>
    </submittedName>
</protein>